<name>A0A1T0CUE5_9GAMM</name>
<dbReference type="EMBL" id="MUYU01000005">
    <property type="protein sequence ID" value="OOS25966.1"/>
    <property type="molecule type" value="Genomic_DNA"/>
</dbReference>
<accession>A0A1T0CUE5</accession>
<keyword evidence="1" id="KW-0732">Signal</keyword>
<evidence type="ECO:0000256" key="1">
    <source>
        <dbReference type="SAM" id="SignalP"/>
    </source>
</evidence>
<gene>
    <name evidence="2" type="ORF">B0680_00995</name>
</gene>
<dbReference type="AlphaFoldDB" id="A0A1T0CUE5"/>
<dbReference type="Proteomes" id="UP000189800">
    <property type="component" value="Unassembled WGS sequence"/>
</dbReference>
<sequence>MNLKFAMSLMILLPTMAIAKPHWVLVPFFGEEEQPSYYDKNSVIYDQKQNKVFMTFKNNFGTPPNRLEKTKGIIKLEYDCQSNTGLLHGSMYVVGIRLPIATNTETITKDDRSFDLYSKVLDYCP</sequence>
<organism evidence="2 3">
    <name type="scientific">Moraxella pluranimalium</name>
    <dbReference type="NCBI Taxonomy" id="470453"/>
    <lineage>
        <taxon>Bacteria</taxon>
        <taxon>Pseudomonadati</taxon>
        <taxon>Pseudomonadota</taxon>
        <taxon>Gammaproteobacteria</taxon>
        <taxon>Moraxellales</taxon>
        <taxon>Moraxellaceae</taxon>
        <taxon>Moraxella</taxon>
    </lineage>
</organism>
<evidence type="ECO:0000313" key="2">
    <source>
        <dbReference type="EMBL" id="OOS25966.1"/>
    </source>
</evidence>
<feature type="signal peptide" evidence="1">
    <location>
        <begin position="1"/>
        <end position="19"/>
    </location>
</feature>
<protein>
    <submittedName>
        <fullName evidence="2">Uncharacterized protein</fullName>
    </submittedName>
</protein>
<proteinExistence type="predicted"/>
<comment type="caution">
    <text evidence="2">The sequence shown here is derived from an EMBL/GenBank/DDBJ whole genome shotgun (WGS) entry which is preliminary data.</text>
</comment>
<feature type="chain" id="PRO_5012256002" evidence="1">
    <location>
        <begin position="20"/>
        <end position="125"/>
    </location>
</feature>
<keyword evidence="3" id="KW-1185">Reference proteome</keyword>
<reference evidence="2 3" key="1">
    <citation type="submission" date="2017-02" db="EMBL/GenBank/DDBJ databases">
        <title>Draft genome sequence of Moraxella pluranimalium CCUG 54913T type strain.</title>
        <authorList>
            <person name="Salva-Serra F."/>
            <person name="Engstrom-Jakobsson H."/>
            <person name="Thorell K."/>
            <person name="Jaen-Luchoro D."/>
            <person name="Gonzales-Siles L."/>
            <person name="Karlsson R."/>
            <person name="Yazdan S."/>
            <person name="Boulund F."/>
            <person name="Johnning A."/>
            <person name="Engstrand L."/>
            <person name="Kristiansson E."/>
            <person name="Moore E."/>
        </authorList>
    </citation>
    <scope>NUCLEOTIDE SEQUENCE [LARGE SCALE GENOMIC DNA]</scope>
    <source>
        <strain evidence="2 3">CCUG 54913</strain>
    </source>
</reference>
<dbReference type="RefSeq" id="WP_078253188.1">
    <property type="nucleotide sequence ID" value="NZ_MUYU01000005.1"/>
</dbReference>
<evidence type="ECO:0000313" key="3">
    <source>
        <dbReference type="Proteomes" id="UP000189800"/>
    </source>
</evidence>